<keyword evidence="4" id="KW-0804">Transcription</keyword>
<dbReference type="InterPro" id="IPR013324">
    <property type="entry name" value="RNA_pol_sigma_r3/r4-like"/>
</dbReference>
<dbReference type="InterPro" id="IPR013249">
    <property type="entry name" value="RNA_pol_sigma70_r4_t2"/>
</dbReference>
<sequence>MLMAKVFPVEPEKLDYINGRLVFDNNQASELSPEDRVRLDEALARLSPREREVFELVVGRMFSHRETARMLGISHGNVQTLLQRAWRKLAVYQEGDVYESTGKTGTQRLAGHKYDDIAAALGVYPTTVKRWMTQPVIKAEMERQKREIAEQARDALVFAATRAVHTLVDLLDSEKERMRFDAALAIIDRLDLFAYSNTHQAALQELVASLRELRYNNGNS</sequence>
<dbReference type="Gene3D" id="1.10.10.10">
    <property type="entry name" value="Winged helix-like DNA-binding domain superfamily/Winged helix DNA-binding domain"/>
    <property type="match status" value="1"/>
</dbReference>
<name>A0A1M5RCA4_9FIRM</name>
<evidence type="ECO:0000256" key="1">
    <source>
        <dbReference type="ARBA" id="ARBA00023015"/>
    </source>
</evidence>
<dbReference type="GO" id="GO:0016987">
    <property type="term" value="F:sigma factor activity"/>
    <property type="evidence" value="ECO:0007669"/>
    <property type="project" value="UniProtKB-KW"/>
</dbReference>
<dbReference type="InterPro" id="IPR036388">
    <property type="entry name" value="WH-like_DNA-bd_sf"/>
</dbReference>
<dbReference type="PANTHER" id="PTHR30385">
    <property type="entry name" value="SIGMA FACTOR F FLAGELLAR"/>
    <property type="match status" value="1"/>
</dbReference>
<keyword evidence="1" id="KW-0805">Transcription regulation</keyword>
<dbReference type="CDD" id="cd06171">
    <property type="entry name" value="Sigma70_r4"/>
    <property type="match status" value="1"/>
</dbReference>
<evidence type="ECO:0000256" key="3">
    <source>
        <dbReference type="ARBA" id="ARBA00023125"/>
    </source>
</evidence>
<dbReference type="NCBIfam" id="TIGR02937">
    <property type="entry name" value="sigma70-ECF"/>
    <property type="match status" value="1"/>
</dbReference>
<dbReference type="Pfam" id="PF08281">
    <property type="entry name" value="Sigma70_r4_2"/>
    <property type="match status" value="1"/>
</dbReference>
<dbReference type="Proteomes" id="UP000242329">
    <property type="component" value="Unassembled WGS sequence"/>
</dbReference>
<dbReference type="SUPFAM" id="SSF88659">
    <property type="entry name" value="Sigma3 and sigma4 domains of RNA polymerase sigma factors"/>
    <property type="match status" value="1"/>
</dbReference>
<evidence type="ECO:0000256" key="2">
    <source>
        <dbReference type="ARBA" id="ARBA00023082"/>
    </source>
</evidence>
<evidence type="ECO:0000313" key="6">
    <source>
        <dbReference type="EMBL" id="SHH23798.1"/>
    </source>
</evidence>
<dbReference type="InterPro" id="IPR014284">
    <property type="entry name" value="RNA_pol_sigma-70_dom"/>
</dbReference>
<dbReference type="GO" id="GO:0003677">
    <property type="term" value="F:DNA binding"/>
    <property type="evidence" value="ECO:0007669"/>
    <property type="project" value="UniProtKB-KW"/>
</dbReference>
<protein>
    <submittedName>
        <fullName evidence="6">RNA polymerase sigma factor, sigma-70 family</fullName>
    </submittedName>
</protein>
<dbReference type="SMART" id="SM00421">
    <property type="entry name" value="HTH_LUXR"/>
    <property type="match status" value="1"/>
</dbReference>
<evidence type="ECO:0000256" key="4">
    <source>
        <dbReference type="ARBA" id="ARBA00023163"/>
    </source>
</evidence>
<dbReference type="STRING" id="1123382.SAMN02745221_01996"/>
<dbReference type="InterPro" id="IPR000792">
    <property type="entry name" value="Tscrpt_reg_LuxR_C"/>
</dbReference>
<dbReference type="EMBL" id="FQWY01000046">
    <property type="protein sequence ID" value="SHH23798.1"/>
    <property type="molecule type" value="Genomic_DNA"/>
</dbReference>
<feature type="domain" description="HTH luxR-type" evidence="5">
    <location>
        <begin position="43"/>
        <end position="101"/>
    </location>
</feature>
<evidence type="ECO:0000313" key="7">
    <source>
        <dbReference type="Proteomes" id="UP000242329"/>
    </source>
</evidence>
<gene>
    <name evidence="6" type="ORF">SAMN02745221_01996</name>
</gene>
<keyword evidence="3" id="KW-0238">DNA-binding</keyword>
<dbReference type="GO" id="GO:0006352">
    <property type="term" value="P:DNA-templated transcription initiation"/>
    <property type="evidence" value="ECO:0007669"/>
    <property type="project" value="InterPro"/>
</dbReference>
<keyword evidence="7" id="KW-1185">Reference proteome</keyword>
<organism evidence="6 7">
    <name type="scientific">Thermosyntropha lipolytica DSM 11003</name>
    <dbReference type="NCBI Taxonomy" id="1123382"/>
    <lineage>
        <taxon>Bacteria</taxon>
        <taxon>Bacillati</taxon>
        <taxon>Bacillota</taxon>
        <taxon>Clostridia</taxon>
        <taxon>Eubacteriales</taxon>
        <taxon>Syntrophomonadaceae</taxon>
        <taxon>Thermosyntropha</taxon>
    </lineage>
</organism>
<evidence type="ECO:0000259" key="5">
    <source>
        <dbReference type="SMART" id="SM00421"/>
    </source>
</evidence>
<dbReference type="AlphaFoldDB" id="A0A1M5RCA4"/>
<proteinExistence type="predicted"/>
<accession>A0A1M5RCA4</accession>
<keyword evidence="2" id="KW-0731">Sigma factor</keyword>
<reference evidence="7" key="1">
    <citation type="submission" date="2016-11" db="EMBL/GenBank/DDBJ databases">
        <authorList>
            <person name="Varghese N."/>
            <person name="Submissions S."/>
        </authorList>
    </citation>
    <scope>NUCLEOTIDE SEQUENCE [LARGE SCALE GENOMIC DNA]</scope>
    <source>
        <strain evidence="7">DSM 11003</strain>
    </source>
</reference>